<keyword evidence="4" id="KW-1185">Reference proteome</keyword>
<dbReference type="Proteomes" id="UP000437931">
    <property type="component" value="Unassembled WGS sequence"/>
</dbReference>
<evidence type="ECO:0000256" key="1">
    <source>
        <dbReference type="SAM" id="SignalP"/>
    </source>
</evidence>
<dbReference type="AlphaFoldDB" id="A0A6N7Q8K6"/>
<dbReference type="RefSeq" id="WP_148827834.1">
    <property type="nucleotide sequence ID" value="NZ_CP132342.1"/>
</dbReference>
<organism evidence="2 5">
    <name type="scientific">Xanthomonas sontii</name>
    <dbReference type="NCBI Taxonomy" id="2650745"/>
    <lineage>
        <taxon>Bacteria</taxon>
        <taxon>Pseudomonadati</taxon>
        <taxon>Pseudomonadota</taxon>
        <taxon>Gammaproteobacteria</taxon>
        <taxon>Lysobacterales</taxon>
        <taxon>Lysobacteraceae</taxon>
        <taxon>Xanthomonas</taxon>
    </lineage>
</organism>
<dbReference type="EMBL" id="WJPN01000007">
    <property type="protein sequence ID" value="MRH00659.1"/>
    <property type="molecule type" value="Genomic_DNA"/>
</dbReference>
<evidence type="ECO:0000313" key="3">
    <source>
        <dbReference type="EMBL" id="MRH74991.1"/>
    </source>
</evidence>
<evidence type="ECO:0000313" key="5">
    <source>
        <dbReference type="Proteomes" id="UP000439314"/>
    </source>
</evidence>
<comment type="caution">
    <text evidence="2">The sequence shown here is derived from an EMBL/GenBank/DDBJ whole genome shotgun (WGS) entry which is preliminary data.</text>
</comment>
<evidence type="ECO:0000313" key="2">
    <source>
        <dbReference type="EMBL" id="MRH00659.1"/>
    </source>
</evidence>
<gene>
    <name evidence="2" type="ORF">GIY21_10190</name>
    <name evidence="3" type="ORF">GIY22_10185</name>
</gene>
<dbReference type="Proteomes" id="UP000439314">
    <property type="component" value="Unassembled WGS sequence"/>
</dbReference>
<dbReference type="EMBL" id="WJPM01000007">
    <property type="protein sequence ID" value="MRH74991.1"/>
    <property type="molecule type" value="Genomic_DNA"/>
</dbReference>
<reference evidence="4 5" key="1">
    <citation type="submission" date="2019-11" db="EMBL/GenBank/DDBJ databases">
        <title>First report of rice panicle blight caused by Xanthomonas sp. in Iran.</title>
        <authorList>
            <person name="Mirghasempour S.A."/>
            <person name="Huang S."/>
            <person name="Brady C.L."/>
            <person name="Studholme D.J."/>
        </authorList>
    </citation>
    <scope>NUCLEOTIDE SEQUENCE [LARGE SCALE GENOMIC DNA]</scope>
    <source>
        <strain evidence="2 5">ASD011</strain>
        <strain evidence="4">SAM114</strain>
    </source>
</reference>
<proteinExistence type="predicted"/>
<keyword evidence="1" id="KW-0732">Signal</keyword>
<feature type="chain" id="PRO_5026905194" evidence="1">
    <location>
        <begin position="22"/>
        <end position="130"/>
    </location>
</feature>
<evidence type="ECO:0000313" key="4">
    <source>
        <dbReference type="Proteomes" id="UP000437931"/>
    </source>
</evidence>
<reference evidence="3" key="2">
    <citation type="journal article" date="2020" name="Plant Dis.">
        <title>A Grain Rot of Rice in Iran Caused by a Xanthomonas Strain Closely Related to X. sacchari.</title>
        <authorList>
            <person name="Mirghasempour S.A."/>
            <person name="Huang S."/>
            <person name="Studholme D.J."/>
            <person name="Brady C.L."/>
        </authorList>
    </citation>
    <scope>NUCLEOTIDE SEQUENCE</scope>
    <source>
        <strain evidence="3">SAM114</strain>
    </source>
</reference>
<sequence length="130" mass="14368">MLKRWLAALLALFAAASPAAADSWREGGLYATSRQEGGYVLLKILKLDADGVHVRVYSNVYPVPPKAVDTSTLYLAGDNRHDDEPLGMGHLPISRASFAGWDLHFVQQSSVTEEELEGYRIWQEAQGGYF</sequence>
<feature type="signal peptide" evidence="1">
    <location>
        <begin position="1"/>
        <end position="21"/>
    </location>
</feature>
<name>A0A6N7Q8K6_9XANT</name>
<accession>A0A6N7Q8K6</accession>
<protein>
    <submittedName>
        <fullName evidence="2">Uncharacterized protein</fullName>
    </submittedName>
</protein>